<feature type="transmembrane region" description="Helical" evidence="1">
    <location>
        <begin position="83"/>
        <end position="101"/>
    </location>
</feature>
<dbReference type="GeneID" id="94844325"/>
<feature type="transmembrane region" description="Helical" evidence="1">
    <location>
        <begin position="229"/>
        <end position="255"/>
    </location>
</feature>
<sequence>MNQIILNGVLIFERKLSLVPNMSDIDLDENGCYTIPSLTSCYSVFLWIRTVIYLFIILSYSYQFLKSFPKLLRARNEVLKNEMLFWLFGIITCTLNQLITLMGENFQYSPLKLFTWSLSSAFGACPFMFTLRLMTISFQCFKVFSNIEYVFIYWFSRIIVFLEFIPPILTLIIPSDSTDVETLWLHYMFCLILIIRDTFFLYTMFRLFFGSEKLVLGIIASRALKKFQIGLIIMTLILYLRGILFLIGCIPHYSLRLFYFPLNPARFSDLFTFDYCFTDLVGYALPYVLLAIGVSMNDKTYDQNDNSEKCYTEKVTTNSTINKSLMNESLM</sequence>
<organism evidence="2 3">
    <name type="scientific">Tritrichomonas foetus</name>
    <dbReference type="NCBI Taxonomy" id="1144522"/>
    <lineage>
        <taxon>Eukaryota</taxon>
        <taxon>Metamonada</taxon>
        <taxon>Parabasalia</taxon>
        <taxon>Tritrichomonadida</taxon>
        <taxon>Tritrichomonadidae</taxon>
        <taxon>Tritrichomonas</taxon>
    </lineage>
</organism>
<keyword evidence="1" id="KW-1133">Transmembrane helix</keyword>
<feature type="transmembrane region" description="Helical" evidence="1">
    <location>
        <begin position="113"/>
        <end position="131"/>
    </location>
</feature>
<comment type="caution">
    <text evidence="2">The sequence shown here is derived from an EMBL/GenBank/DDBJ whole genome shotgun (WGS) entry which is preliminary data.</text>
</comment>
<dbReference type="Proteomes" id="UP000179807">
    <property type="component" value="Unassembled WGS sequence"/>
</dbReference>
<evidence type="ECO:0000256" key="1">
    <source>
        <dbReference type="SAM" id="Phobius"/>
    </source>
</evidence>
<accession>A0A1J4JNW3</accession>
<protein>
    <submittedName>
        <fullName evidence="2">Uncharacterized protein</fullName>
    </submittedName>
</protein>
<dbReference type="EMBL" id="MLAK01001016">
    <property type="protein sequence ID" value="OHS99213.1"/>
    <property type="molecule type" value="Genomic_DNA"/>
</dbReference>
<dbReference type="VEuPathDB" id="TrichDB:TRFO_34355"/>
<dbReference type="RefSeq" id="XP_068352350.1">
    <property type="nucleotide sequence ID" value="XM_068509621.1"/>
</dbReference>
<proteinExistence type="predicted"/>
<keyword evidence="1" id="KW-0472">Membrane</keyword>
<name>A0A1J4JNW3_9EUKA</name>
<reference evidence="2" key="1">
    <citation type="submission" date="2016-10" db="EMBL/GenBank/DDBJ databases">
        <authorList>
            <person name="Benchimol M."/>
            <person name="Almeida L.G."/>
            <person name="Vasconcelos A.T."/>
            <person name="Perreira-Neves A."/>
            <person name="Rosa I.A."/>
            <person name="Tasca T."/>
            <person name="Bogo M.R."/>
            <person name="de Souza W."/>
        </authorList>
    </citation>
    <scope>NUCLEOTIDE SEQUENCE [LARGE SCALE GENOMIC DNA]</scope>
    <source>
        <strain evidence="2">K</strain>
    </source>
</reference>
<feature type="transmembrane region" description="Helical" evidence="1">
    <location>
        <begin position="44"/>
        <end position="62"/>
    </location>
</feature>
<keyword evidence="1" id="KW-0812">Transmembrane</keyword>
<keyword evidence="3" id="KW-1185">Reference proteome</keyword>
<gene>
    <name evidence="2" type="ORF">TRFO_34355</name>
</gene>
<evidence type="ECO:0000313" key="3">
    <source>
        <dbReference type="Proteomes" id="UP000179807"/>
    </source>
</evidence>
<dbReference type="AlphaFoldDB" id="A0A1J4JNW3"/>
<feature type="transmembrane region" description="Helical" evidence="1">
    <location>
        <begin position="275"/>
        <end position="294"/>
    </location>
</feature>
<feature type="transmembrane region" description="Helical" evidence="1">
    <location>
        <begin position="151"/>
        <end position="173"/>
    </location>
</feature>
<evidence type="ECO:0000313" key="2">
    <source>
        <dbReference type="EMBL" id="OHS99213.1"/>
    </source>
</evidence>
<feature type="transmembrane region" description="Helical" evidence="1">
    <location>
        <begin position="185"/>
        <end position="209"/>
    </location>
</feature>